<protein>
    <recommendedName>
        <fullName evidence="1">Uroporphyrinogen decarboxylase (URO-D) domain-containing protein</fullName>
    </recommendedName>
</protein>
<accession>A0A0F9XMJ6</accession>
<comment type="caution">
    <text evidence="2">The sequence shown here is derived from an EMBL/GenBank/DDBJ whole genome shotgun (WGS) entry which is preliminary data.</text>
</comment>
<reference evidence="2" key="1">
    <citation type="journal article" date="2015" name="Nature">
        <title>Complex archaea that bridge the gap between prokaryotes and eukaryotes.</title>
        <authorList>
            <person name="Spang A."/>
            <person name="Saw J.H."/>
            <person name="Jorgensen S.L."/>
            <person name="Zaremba-Niedzwiedzka K."/>
            <person name="Martijn J."/>
            <person name="Lind A.E."/>
            <person name="van Eijk R."/>
            <person name="Schleper C."/>
            <person name="Guy L."/>
            <person name="Ettema T.J."/>
        </authorList>
    </citation>
    <scope>NUCLEOTIDE SEQUENCE</scope>
</reference>
<sequence>MSGRPTDHANIDLCQLNLDVAFGRAGGKIIWQPRIGAWLDYKRFKGIPLPEWCADKNAHEILRELGVAARLYDFNGCFVSCDDPRVKTHQEVLDERRVQSTIETPAGDLTAIIHSSEDNWTQRQRKWFVSTEEDMKVATWRAEHQTWSFDQDLYDELLAKWGDLGAPTMYMPRTNVQGLYIHFAGVEGGIMAIYDHPDTCEAFFRALDDSHDRLCDVLNESPVELINFGDNVHADTCSPALFEKYMLPAYQRRCEKLHAGGKFVFAHWDGNCKPLLPYAHETGLDGIEAITPLPQGDVTLEECAEALGEMVMIDGLPAVYFDETFSEQELIDCTKKMIDLFAPNLILGISDEISTFGDIERVRLVTQVVDDYNASL</sequence>
<dbReference type="InterPro" id="IPR000257">
    <property type="entry name" value="Uroporphyrinogen_deCOase"/>
</dbReference>
<name>A0A0F9XMJ6_9ZZZZ</name>
<proteinExistence type="predicted"/>
<feature type="domain" description="Uroporphyrinogen decarboxylase (URO-D)" evidence="1">
    <location>
        <begin position="190"/>
        <end position="371"/>
    </location>
</feature>
<gene>
    <name evidence="2" type="ORF">LCGC14_0123950</name>
</gene>
<evidence type="ECO:0000313" key="2">
    <source>
        <dbReference type="EMBL" id="KKO00622.1"/>
    </source>
</evidence>
<organism evidence="2">
    <name type="scientific">marine sediment metagenome</name>
    <dbReference type="NCBI Taxonomy" id="412755"/>
    <lineage>
        <taxon>unclassified sequences</taxon>
        <taxon>metagenomes</taxon>
        <taxon>ecological metagenomes</taxon>
    </lineage>
</organism>
<dbReference type="InterPro" id="IPR038071">
    <property type="entry name" value="UROD/MetE-like_sf"/>
</dbReference>
<dbReference type="AlphaFoldDB" id="A0A0F9XMJ6"/>
<dbReference type="SUPFAM" id="SSF51726">
    <property type="entry name" value="UROD/MetE-like"/>
    <property type="match status" value="1"/>
</dbReference>
<dbReference type="EMBL" id="LAZR01000039">
    <property type="protein sequence ID" value="KKO00622.1"/>
    <property type="molecule type" value="Genomic_DNA"/>
</dbReference>
<dbReference type="GO" id="GO:0004853">
    <property type="term" value="F:uroporphyrinogen decarboxylase activity"/>
    <property type="evidence" value="ECO:0007669"/>
    <property type="project" value="InterPro"/>
</dbReference>
<dbReference type="Pfam" id="PF01208">
    <property type="entry name" value="URO-D"/>
    <property type="match status" value="1"/>
</dbReference>
<evidence type="ECO:0000259" key="1">
    <source>
        <dbReference type="Pfam" id="PF01208"/>
    </source>
</evidence>
<dbReference type="Gene3D" id="3.20.20.210">
    <property type="match status" value="1"/>
</dbReference>
<dbReference type="GO" id="GO:0006779">
    <property type="term" value="P:porphyrin-containing compound biosynthetic process"/>
    <property type="evidence" value="ECO:0007669"/>
    <property type="project" value="InterPro"/>
</dbReference>